<dbReference type="GeneID" id="27309705"/>
<sequence length="327" mass="37139">MLFSRCASRHAKSSIDALCKVFEIPTRFRQPASGAFRSTHSLHGKRATIESHHASIPALSTSFRSTIRYQIRPLSINRRMLIELKPQGRLKTMEQIKSRANLGVLKISYGQALFRALLFVFAGVAMVFYFREERARLERQKIAEQTKGMGKPKVGGPFKLLDHNGNPYTSENLKGKYALVYFGFTHCPDICPDELDKMAEMIDGVKAECGDVLTPIMITCDPARDTPAVLKPYIKEFHPDLIGLTGDWESIKQTCKEYRVYFSTPPNVKPGQDYLVDHSIYFYLMDPEGDFVEAIGRNFTAEQAVKVICDHIKDWTGPLDRQPRKID</sequence>
<dbReference type="FunCoup" id="A0A0D1XYC3">
    <property type="interactions" value="643"/>
</dbReference>
<feature type="binding site" evidence="2">
    <location>
        <position position="187"/>
    </location>
    <ligand>
        <name>Cu cation</name>
        <dbReference type="ChEBI" id="CHEBI:23378"/>
    </ligand>
</feature>
<evidence type="ECO:0000313" key="5">
    <source>
        <dbReference type="EMBL" id="KIW07811.1"/>
    </source>
</evidence>
<dbReference type="InParanoid" id="A0A0D1XYC3"/>
<protein>
    <recommendedName>
        <fullName evidence="7">Thioredoxin domain-containing protein</fullName>
    </recommendedName>
</protein>
<evidence type="ECO:0000256" key="3">
    <source>
        <dbReference type="PIRSR" id="PIRSR603782-2"/>
    </source>
</evidence>
<dbReference type="PANTHER" id="PTHR12151">
    <property type="entry name" value="ELECTRON TRANSPORT PROTIN SCO1/SENC FAMILY MEMBER"/>
    <property type="match status" value="1"/>
</dbReference>
<reference evidence="5 6" key="1">
    <citation type="submission" date="2015-01" db="EMBL/GenBank/DDBJ databases">
        <title>The Genome Sequence of Ochroconis gallopava CBS43764.</title>
        <authorList>
            <consortium name="The Broad Institute Genomics Platform"/>
            <person name="Cuomo C."/>
            <person name="de Hoog S."/>
            <person name="Gorbushina A."/>
            <person name="Stielow B."/>
            <person name="Teixiera M."/>
            <person name="Abouelleil A."/>
            <person name="Chapman S.B."/>
            <person name="Priest M."/>
            <person name="Young S.K."/>
            <person name="Wortman J."/>
            <person name="Nusbaum C."/>
            <person name="Birren B."/>
        </authorList>
    </citation>
    <scope>NUCLEOTIDE SEQUENCE [LARGE SCALE GENOMIC DNA]</scope>
    <source>
        <strain evidence="5 6">CBS 43764</strain>
    </source>
</reference>
<evidence type="ECO:0000256" key="4">
    <source>
        <dbReference type="SAM" id="Phobius"/>
    </source>
</evidence>
<keyword evidence="4" id="KW-0812">Transmembrane</keyword>
<dbReference type="GO" id="GO:0045454">
    <property type="term" value="P:cell redox homeostasis"/>
    <property type="evidence" value="ECO:0007669"/>
    <property type="project" value="UniProtKB-ARBA"/>
</dbReference>
<dbReference type="RefSeq" id="XP_016217680.1">
    <property type="nucleotide sequence ID" value="XM_016354668.1"/>
</dbReference>
<feature type="disulfide bond" description="Redox-active" evidence="3">
    <location>
        <begin position="187"/>
        <end position="191"/>
    </location>
</feature>
<keyword evidence="2" id="KW-0479">Metal-binding</keyword>
<dbReference type="FunFam" id="3.40.30.10:FF:000013">
    <property type="entry name" value="Blast:Protein SCO1 homolog, mitochondrial"/>
    <property type="match status" value="1"/>
</dbReference>
<accession>A0A0D1XYC3</accession>
<dbReference type="GO" id="GO:0033617">
    <property type="term" value="P:mitochondrial respiratory chain complex IV assembly"/>
    <property type="evidence" value="ECO:0007669"/>
    <property type="project" value="TreeGrafter"/>
</dbReference>
<dbReference type="Pfam" id="PF02630">
    <property type="entry name" value="SCO1-SenC"/>
    <property type="match status" value="1"/>
</dbReference>
<feature type="transmembrane region" description="Helical" evidence="4">
    <location>
        <begin position="112"/>
        <end position="130"/>
    </location>
</feature>
<name>A0A0D1XYC3_9PEZI</name>
<dbReference type="PANTHER" id="PTHR12151:SF5">
    <property type="entry name" value="AT19154P"/>
    <property type="match status" value="1"/>
</dbReference>
<comment type="similarity">
    <text evidence="1">Belongs to the SCO1/2 family.</text>
</comment>
<dbReference type="GO" id="GO:0005507">
    <property type="term" value="F:copper ion binding"/>
    <property type="evidence" value="ECO:0007669"/>
    <property type="project" value="UniProtKB-ARBA"/>
</dbReference>
<dbReference type="Gene3D" id="3.40.30.10">
    <property type="entry name" value="Glutaredoxin"/>
    <property type="match status" value="1"/>
</dbReference>
<keyword evidence="6" id="KW-1185">Reference proteome</keyword>
<dbReference type="SUPFAM" id="SSF52833">
    <property type="entry name" value="Thioredoxin-like"/>
    <property type="match status" value="1"/>
</dbReference>
<dbReference type="STRING" id="253628.A0A0D1XYC3"/>
<evidence type="ECO:0000256" key="2">
    <source>
        <dbReference type="PIRSR" id="PIRSR603782-1"/>
    </source>
</evidence>
<dbReference type="InterPro" id="IPR003782">
    <property type="entry name" value="SCO1/SenC"/>
</dbReference>
<dbReference type="EMBL" id="KN847532">
    <property type="protein sequence ID" value="KIW07811.1"/>
    <property type="molecule type" value="Genomic_DNA"/>
</dbReference>
<gene>
    <name evidence="5" type="ORF">PV09_01732</name>
</gene>
<dbReference type="InterPro" id="IPR036249">
    <property type="entry name" value="Thioredoxin-like_sf"/>
</dbReference>
<dbReference type="VEuPathDB" id="FungiDB:PV09_01732"/>
<dbReference type="OrthoDB" id="270009at2759"/>
<keyword evidence="4" id="KW-0472">Membrane</keyword>
<keyword evidence="3" id="KW-1015">Disulfide bond</keyword>
<evidence type="ECO:0008006" key="7">
    <source>
        <dbReference type="Google" id="ProtNLM"/>
    </source>
</evidence>
<dbReference type="AlphaFoldDB" id="A0A0D1XYC3"/>
<evidence type="ECO:0000313" key="6">
    <source>
        <dbReference type="Proteomes" id="UP000053259"/>
    </source>
</evidence>
<feature type="binding site" evidence="2">
    <location>
        <position position="278"/>
    </location>
    <ligand>
        <name>Cu cation</name>
        <dbReference type="ChEBI" id="CHEBI:23378"/>
    </ligand>
</feature>
<evidence type="ECO:0000256" key="1">
    <source>
        <dbReference type="ARBA" id="ARBA00010996"/>
    </source>
</evidence>
<dbReference type="GO" id="GO:0005739">
    <property type="term" value="C:mitochondrion"/>
    <property type="evidence" value="ECO:0007669"/>
    <property type="project" value="GOC"/>
</dbReference>
<feature type="binding site" evidence="2">
    <location>
        <position position="191"/>
    </location>
    <ligand>
        <name>Cu cation</name>
        <dbReference type="ChEBI" id="CHEBI:23378"/>
    </ligand>
</feature>
<organism evidence="5 6">
    <name type="scientific">Verruconis gallopava</name>
    <dbReference type="NCBI Taxonomy" id="253628"/>
    <lineage>
        <taxon>Eukaryota</taxon>
        <taxon>Fungi</taxon>
        <taxon>Dikarya</taxon>
        <taxon>Ascomycota</taxon>
        <taxon>Pezizomycotina</taxon>
        <taxon>Dothideomycetes</taxon>
        <taxon>Pleosporomycetidae</taxon>
        <taxon>Venturiales</taxon>
        <taxon>Sympoventuriaceae</taxon>
        <taxon>Verruconis</taxon>
    </lineage>
</organism>
<keyword evidence="2" id="KW-0186">Copper</keyword>
<dbReference type="Proteomes" id="UP000053259">
    <property type="component" value="Unassembled WGS sequence"/>
</dbReference>
<dbReference type="CDD" id="cd02968">
    <property type="entry name" value="SCO"/>
    <property type="match status" value="1"/>
</dbReference>
<proteinExistence type="inferred from homology"/>
<keyword evidence="4" id="KW-1133">Transmembrane helix</keyword>